<dbReference type="EMBL" id="SNSC02000005">
    <property type="protein sequence ID" value="TID24538.1"/>
    <property type="molecule type" value="Genomic_DNA"/>
</dbReference>
<dbReference type="AlphaFoldDB" id="A0A4Z1P9D3"/>
<accession>A0A4Z1P9D3</accession>
<gene>
    <name evidence="1" type="ORF">E6O75_ATG02903</name>
</gene>
<dbReference type="Proteomes" id="UP000298493">
    <property type="component" value="Unassembled WGS sequence"/>
</dbReference>
<organism evidence="1 2">
    <name type="scientific">Venturia nashicola</name>
    <dbReference type="NCBI Taxonomy" id="86259"/>
    <lineage>
        <taxon>Eukaryota</taxon>
        <taxon>Fungi</taxon>
        <taxon>Dikarya</taxon>
        <taxon>Ascomycota</taxon>
        <taxon>Pezizomycotina</taxon>
        <taxon>Dothideomycetes</taxon>
        <taxon>Pleosporomycetidae</taxon>
        <taxon>Venturiales</taxon>
        <taxon>Venturiaceae</taxon>
        <taxon>Venturia</taxon>
    </lineage>
</organism>
<name>A0A4Z1P9D3_9PEZI</name>
<comment type="caution">
    <text evidence="1">The sequence shown here is derived from an EMBL/GenBank/DDBJ whole genome shotgun (WGS) entry which is preliminary data.</text>
</comment>
<keyword evidence="1" id="KW-0808">Transferase</keyword>
<dbReference type="GO" id="GO:0008483">
    <property type="term" value="F:transaminase activity"/>
    <property type="evidence" value="ECO:0007669"/>
    <property type="project" value="UniProtKB-KW"/>
</dbReference>
<keyword evidence="2" id="KW-1185">Reference proteome</keyword>
<evidence type="ECO:0000313" key="2">
    <source>
        <dbReference type="Proteomes" id="UP000298493"/>
    </source>
</evidence>
<proteinExistence type="predicted"/>
<protein>
    <submittedName>
        <fullName evidence="1">Acetylornithine aminotransferase</fullName>
    </submittedName>
</protein>
<sequence length="66" mass="7157">MKSPTSPNTVKTQASAGTEINDNGLFFVDLNPIPITSTLPYPAFAGKNEIVDLIGKIMRIDSVDEY</sequence>
<keyword evidence="1" id="KW-0032">Aminotransferase</keyword>
<evidence type="ECO:0000313" key="1">
    <source>
        <dbReference type="EMBL" id="TID24538.1"/>
    </source>
</evidence>
<reference evidence="1 2" key="1">
    <citation type="submission" date="2019-04" db="EMBL/GenBank/DDBJ databases">
        <title>High contiguity whole genome sequence and gene annotation resource for two Venturia nashicola isolates.</title>
        <authorList>
            <person name="Prokchorchik M."/>
            <person name="Won K."/>
            <person name="Lee Y."/>
            <person name="Choi E.D."/>
            <person name="Segonzac C."/>
            <person name="Sohn K.H."/>
        </authorList>
    </citation>
    <scope>NUCLEOTIDE SEQUENCE [LARGE SCALE GENOMIC DNA]</scope>
    <source>
        <strain evidence="1 2">PRI2</strain>
    </source>
</reference>